<evidence type="ECO:0000259" key="9">
    <source>
        <dbReference type="Pfam" id="PF00171"/>
    </source>
</evidence>
<dbReference type="PANTHER" id="PTHR43521">
    <property type="entry name" value="ALPHA-AMINOADIPIC SEMIALDEHYDE DEHYDROGENASE"/>
    <property type="match status" value="1"/>
</dbReference>
<reference evidence="10 11" key="1">
    <citation type="journal article" date="2022" name="Allergy">
        <title>Genome assembly and annotation of Periplaneta americana reveal a comprehensive cockroach allergen profile.</title>
        <authorList>
            <person name="Wang L."/>
            <person name="Xiong Q."/>
            <person name="Saelim N."/>
            <person name="Wang L."/>
            <person name="Nong W."/>
            <person name="Wan A.T."/>
            <person name="Shi M."/>
            <person name="Liu X."/>
            <person name="Cao Q."/>
            <person name="Hui J.H.L."/>
            <person name="Sookrung N."/>
            <person name="Leung T.F."/>
            <person name="Tungtrongchitr A."/>
            <person name="Tsui S.K.W."/>
        </authorList>
    </citation>
    <scope>NUCLEOTIDE SEQUENCE [LARGE SCALE GENOMIC DNA]</scope>
    <source>
        <strain evidence="10">PWHHKU_190912</strain>
    </source>
</reference>
<dbReference type="SUPFAM" id="SSF53720">
    <property type="entry name" value="ALDH-like"/>
    <property type="match status" value="1"/>
</dbReference>
<evidence type="ECO:0000313" key="11">
    <source>
        <dbReference type="Proteomes" id="UP001148838"/>
    </source>
</evidence>
<keyword evidence="4" id="KW-0520">NAD</keyword>
<evidence type="ECO:0000256" key="2">
    <source>
        <dbReference type="ARBA" id="ARBA00011881"/>
    </source>
</evidence>
<comment type="similarity">
    <text evidence="1 7">Belongs to the aldehyde dehydrogenase family.</text>
</comment>
<feature type="region of interest" description="Disordered" evidence="8">
    <location>
        <begin position="16"/>
        <end position="42"/>
    </location>
</feature>
<comment type="caution">
    <text evidence="10">The sequence shown here is derived from an EMBL/GenBank/DDBJ whole genome shotgun (WGS) entry which is preliminary data.</text>
</comment>
<dbReference type="Proteomes" id="UP001148838">
    <property type="component" value="Unassembled WGS sequence"/>
</dbReference>
<evidence type="ECO:0000256" key="3">
    <source>
        <dbReference type="ARBA" id="ARBA00023002"/>
    </source>
</evidence>
<keyword evidence="11" id="KW-1185">Reference proteome</keyword>
<feature type="domain" description="Aldehyde dehydrogenase" evidence="9">
    <location>
        <begin position="112"/>
        <end position="391"/>
    </location>
</feature>
<keyword evidence="3 7" id="KW-0560">Oxidoreductase</keyword>
<dbReference type="InterPro" id="IPR015590">
    <property type="entry name" value="Aldehyde_DH_dom"/>
</dbReference>
<evidence type="ECO:0000256" key="8">
    <source>
        <dbReference type="SAM" id="MobiDB-lite"/>
    </source>
</evidence>
<dbReference type="InterPro" id="IPR016161">
    <property type="entry name" value="Ald_DH/histidinol_DH"/>
</dbReference>
<dbReference type="EMBL" id="JAJSOF020000019">
    <property type="protein sequence ID" value="KAJ4439131.1"/>
    <property type="molecule type" value="Genomic_DNA"/>
</dbReference>
<organism evidence="10 11">
    <name type="scientific">Periplaneta americana</name>
    <name type="common">American cockroach</name>
    <name type="synonym">Blatta americana</name>
    <dbReference type="NCBI Taxonomy" id="6978"/>
    <lineage>
        <taxon>Eukaryota</taxon>
        <taxon>Metazoa</taxon>
        <taxon>Ecdysozoa</taxon>
        <taxon>Arthropoda</taxon>
        <taxon>Hexapoda</taxon>
        <taxon>Insecta</taxon>
        <taxon>Pterygota</taxon>
        <taxon>Neoptera</taxon>
        <taxon>Polyneoptera</taxon>
        <taxon>Dictyoptera</taxon>
        <taxon>Blattodea</taxon>
        <taxon>Blattoidea</taxon>
        <taxon>Blattidae</taxon>
        <taxon>Blattinae</taxon>
        <taxon>Periplaneta</taxon>
    </lineage>
</organism>
<feature type="active site" evidence="6">
    <location>
        <position position="346"/>
    </location>
</feature>
<evidence type="ECO:0000256" key="4">
    <source>
        <dbReference type="ARBA" id="ARBA00023027"/>
    </source>
</evidence>
<dbReference type="PANTHER" id="PTHR43521:SF1">
    <property type="entry name" value="ALPHA-AMINOADIPIC SEMIALDEHYDE DEHYDROGENASE"/>
    <property type="match status" value="1"/>
</dbReference>
<evidence type="ECO:0000256" key="5">
    <source>
        <dbReference type="ARBA" id="ARBA00024226"/>
    </source>
</evidence>
<dbReference type="Gene3D" id="3.40.309.10">
    <property type="entry name" value="Aldehyde Dehydrogenase, Chain A, domain 2"/>
    <property type="match status" value="2"/>
</dbReference>
<dbReference type="PROSITE" id="PS00687">
    <property type="entry name" value="ALDEHYDE_DEHYDR_GLU"/>
    <property type="match status" value="1"/>
</dbReference>
<comment type="subunit">
    <text evidence="2">Homotetramer.</text>
</comment>
<name>A0ABQ8SZB9_PERAM</name>
<dbReference type="InterPro" id="IPR016162">
    <property type="entry name" value="Ald_DH_N"/>
</dbReference>
<dbReference type="InterPro" id="IPR016163">
    <property type="entry name" value="Ald_DH_C"/>
</dbReference>
<evidence type="ECO:0000256" key="7">
    <source>
        <dbReference type="RuleBase" id="RU003345"/>
    </source>
</evidence>
<evidence type="ECO:0000313" key="10">
    <source>
        <dbReference type="EMBL" id="KAJ4439131.1"/>
    </source>
</evidence>
<proteinExistence type="inferred from homology"/>
<accession>A0ABQ8SZB9</accession>
<evidence type="ECO:0000256" key="6">
    <source>
        <dbReference type="PROSITE-ProRule" id="PRU10007"/>
    </source>
</evidence>
<dbReference type="CDD" id="cd07130">
    <property type="entry name" value="ALDH_F7_AASADH"/>
    <property type="match status" value="1"/>
</dbReference>
<evidence type="ECO:0000256" key="1">
    <source>
        <dbReference type="ARBA" id="ARBA00009986"/>
    </source>
</evidence>
<protein>
    <recommendedName>
        <fullName evidence="5">aldehyde dehydrogenase (NAD(+))</fullName>
        <ecNumber evidence="5">1.2.1.3</ecNumber>
    </recommendedName>
</protein>
<sequence length="564" mass="59980">MSHNTESYPAFACIGLRENPGKKPQPDNLPQPGFEPGPPGFAARHADHYATGSYSQALQRPAAACFNKAQFQQRRGMSASLLISNAKYSFLRDELGLQEENCGVFDGSWSSNGNVLTSVCPANGKAIAKVRSGNASDYSRCVQAAQEAWKVWADLPAPKRGEIVRQIGDALRSKLEPLGKLVALEMGKIYAEGVGEVQEYVDVCDFACGLSRTLQGLVLPSERPGHVLLETWNPLGVVGVISAFNFPIAVYGWNSAIAMVCGNSVLWKCASSTPLVSVATTKILGKVLEANGIPGAVCSLCCGGGDIGEAMARDVRLPLLSFTGSTNTGHKVGMLVQERFGRHLLELGGNNALIVNSDADLDLVARAAVFACVGTAGQRCTTTRRLILHTKTLIGPLHNAAAVADYQDTLSQVTKAGGTIEFGGKVIKGPGFFVEPTIVSGLPHNASIVHHETFAPIVYVLRAESLEEAIAWNNEVNQGLSSSLFSTSLDSIFKWIGPKGSDCGIVNVNIPTSGAEIGGAFGGEKHTGGGRESGSDSWKQYMRRSTVTINYSRELPLAQGIRFE</sequence>
<gene>
    <name evidence="10" type="primary">ALDH7A1</name>
    <name evidence="10" type="ORF">ANN_15088</name>
</gene>
<dbReference type="Gene3D" id="3.40.605.10">
    <property type="entry name" value="Aldehyde Dehydrogenase, Chain A, domain 1"/>
    <property type="match status" value="2"/>
</dbReference>
<feature type="compositionally biased region" description="Pro residues" evidence="8">
    <location>
        <begin position="27"/>
        <end position="39"/>
    </location>
</feature>
<dbReference type="Pfam" id="PF00171">
    <property type="entry name" value="Aldedh"/>
    <property type="match status" value="1"/>
</dbReference>
<dbReference type="InterPro" id="IPR044638">
    <property type="entry name" value="ALDH7A1-like"/>
</dbReference>
<dbReference type="EC" id="1.2.1.3" evidence="5"/>
<dbReference type="InterPro" id="IPR029510">
    <property type="entry name" value="Ald_DH_CS_GLU"/>
</dbReference>